<keyword evidence="4" id="KW-0325">Glycoprotein</keyword>
<name>A0A6N2KJ58_SALVM</name>
<feature type="signal peptide" evidence="9">
    <location>
        <begin position="1"/>
        <end position="24"/>
    </location>
</feature>
<comment type="subcellular location">
    <subcellularLocation>
        <location evidence="1">Cell membrane</location>
        <topology evidence="1">Lipid-anchor</topology>
        <topology evidence="1">GPI-anchor</topology>
    </subcellularLocation>
</comment>
<keyword evidence="6" id="KW-0472">Membrane</keyword>
<proteinExistence type="inferred from homology"/>
<organism evidence="11">
    <name type="scientific">Salix viminalis</name>
    <name type="common">Common osier</name>
    <name type="synonym">Basket willow</name>
    <dbReference type="NCBI Taxonomy" id="40686"/>
    <lineage>
        <taxon>Eukaryota</taxon>
        <taxon>Viridiplantae</taxon>
        <taxon>Streptophyta</taxon>
        <taxon>Embryophyta</taxon>
        <taxon>Tracheophyta</taxon>
        <taxon>Spermatophyta</taxon>
        <taxon>Magnoliopsida</taxon>
        <taxon>eudicotyledons</taxon>
        <taxon>Gunneridae</taxon>
        <taxon>Pentapetalae</taxon>
        <taxon>rosids</taxon>
        <taxon>fabids</taxon>
        <taxon>Malpighiales</taxon>
        <taxon>Salicaceae</taxon>
        <taxon>Saliceae</taxon>
        <taxon>Salix</taxon>
    </lineage>
</organism>
<feature type="region of interest" description="Disordered" evidence="8">
    <location>
        <begin position="480"/>
        <end position="499"/>
    </location>
</feature>
<feature type="domain" description="FAS1" evidence="10">
    <location>
        <begin position="325"/>
        <end position="468"/>
    </location>
</feature>
<keyword evidence="3" id="KW-1003">Cell membrane</keyword>
<protein>
    <recommendedName>
        <fullName evidence="10">FAS1 domain-containing protein</fullName>
    </recommendedName>
</protein>
<dbReference type="Gene3D" id="2.30.180.10">
    <property type="entry name" value="FAS1 domain"/>
    <property type="match status" value="2"/>
</dbReference>
<sequence>MKNHFSVFLFSAILLFLHCNQTLSQSPTAAPAKAPAAASAPPPAATSSAAQASPPVMVPVQVSKGPVNVIKILQKAGGFAVFIRLIKSTQEDIQVFSQLNDSRDGVTIFAPTDGAFSAIIKSGVLNSLSDHQKIELVQFHIIPKILTTANFQTVSNPITTLAGSGSRFALDVITTENMVNVTSGLTNTSVSAIVYTDSQLAIYQVDKVLLPLDIFAPKSLAPAPSPPKPKKDDGADTPVVPKDISGAVSCVMLNTMLISGMKKQVSLFLFSLVLLFLHCTQTLSQSPTAAPAKAPAAASAPPPAATSSAQASPPVMVPVQVSKGPVNVIKILQKAGGFAVFIRLIKSTQEDIQVFSQLNDSRDGVTIFAPTDGAFSAIIKSGVLNSLSDHQKIELVQFHIIPKILTTANFQTVSNPITTLAGSGSRFALDVITTENMVNVTSGLTNTSVSAIVYTDSQLAIYQVDKVLLPLDIFAPKSLAPAPSPPKPKKDDGEETPVVPEDISGAVSCAMLNSLVIFGAGMAAAVFPL</sequence>
<feature type="region of interest" description="Disordered" evidence="8">
    <location>
        <begin position="293"/>
        <end position="312"/>
    </location>
</feature>
<dbReference type="InterPro" id="IPR000782">
    <property type="entry name" value="FAS1_domain"/>
</dbReference>
<keyword evidence="4" id="KW-0336">GPI-anchor</keyword>
<dbReference type="GO" id="GO:0009834">
    <property type="term" value="P:plant-type secondary cell wall biogenesis"/>
    <property type="evidence" value="ECO:0007669"/>
    <property type="project" value="TreeGrafter"/>
</dbReference>
<dbReference type="SUPFAM" id="SSF82153">
    <property type="entry name" value="FAS1 domain"/>
    <property type="match status" value="2"/>
</dbReference>
<keyword evidence="5 9" id="KW-0732">Signal</keyword>
<accession>A0A6N2KJ58</accession>
<evidence type="ECO:0000256" key="4">
    <source>
        <dbReference type="ARBA" id="ARBA00022622"/>
    </source>
</evidence>
<evidence type="ECO:0000256" key="2">
    <source>
        <dbReference type="ARBA" id="ARBA00007843"/>
    </source>
</evidence>
<evidence type="ECO:0000259" key="10">
    <source>
        <dbReference type="PROSITE" id="PS50213"/>
    </source>
</evidence>
<reference evidence="11" key="1">
    <citation type="submission" date="2019-03" db="EMBL/GenBank/DDBJ databases">
        <authorList>
            <person name="Mank J."/>
            <person name="Almeida P."/>
        </authorList>
    </citation>
    <scope>NUCLEOTIDE SEQUENCE</scope>
    <source>
        <strain evidence="11">78183</strain>
    </source>
</reference>
<feature type="chain" id="PRO_5027101183" description="FAS1 domain-containing protein" evidence="9">
    <location>
        <begin position="25"/>
        <end position="529"/>
    </location>
</feature>
<dbReference type="Pfam" id="PF02469">
    <property type="entry name" value="Fasciclin"/>
    <property type="match status" value="2"/>
</dbReference>
<evidence type="ECO:0000256" key="1">
    <source>
        <dbReference type="ARBA" id="ARBA00004609"/>
    </source>
</evidence>
<dbReference type="PANTHER" id="PTHR32077">
    <property type="entry name" value="FASCICLIN-LIKE ARABINOGALACTAN PROTEIN"/>
    <property type="match status" value="1"/>
</dbReference>
<feature type="domain" description="FAS1" evidence="10">
    <location>
        <begin position="66"/>
        <end position="209"/>
    </location>
</feature>
<dbReference type="PROSITE" id="PS50213">
    <property type="entry name" value="FAS1"/>
    <property type="match status" value="2"/>
</dbReference>
<dbReference type="EMBL" id="CAADRP010000224">
    <property type="protein sequence ID" value="VFU25070.1"/>
    <property type="molecule type" value="Genomic_DNA"/>
</dbReference>
<comment type="similarity">
    <text evidence="2">Belongs to the fasciclin-like AGP family.</text>
</comment>
<dbReference type="GO" id="GO:0098552">
    <property type="term" value="C:side of membrane"/>
    <property type="evidence" value="ECO:0007669"/>
    <property type="project" value="UniProtKB-KW"/>
</dbReference>
<keyword evidence="4" id="KW-0449">Lipoprotein</keyword>
<evidence type="ECO:0000256" key="5">
    <source>
        <dbReference type="ARBA" id="ARBA00022729"/>
    </source>
</evidence>
<dbReference type="PANTHER" id="PTHR32077:SF49">
    <property type="entry name" value="FAS1 DOMAIN-CONTAINING PROTEIN"/>
    <property type="match status" value="1"/>
</dbReference>
<feature type="region of interest" description="Disordered" evidence="8">
    <location>
        <begin position="221"/>
        <end position="240"/>
    </location>
</feature>
<dbReference type="InterPro" id="IPR036378">
    <property type="entry name" value="FAS1_dom_sf"/>
</dbReference>
<dbReference type="SMART" id="SM00554">
    <property type="entry name" value="FAS1"/>
    <property type="match status" value="2"/>
</dbReference>
<dbReference type="InterPro" id="IPR045003">
    <property type="entry name" value="FLA_A"/>
</dbReference>
<evidence type="ECO:0000256" key="9">
    <source>
        <dbReference type="SAM" id="SignalP"/>
    </source>
</evidence>
<evidence type="ECO:0000256" key="7">
    <source>
        <dbReference type="ARBA" id="ARBA00024686"/>
    </source>
</evidence>
<evidence type="ECO:0000256" key="6">
    <source>
        <dbReference type="ARBA" id="ARBA00023136"/>
    </source>
</evidence>
<dbReference type="GO" id="GO:0005886">
    <property type="term" value="C:plasma membrane"/>
    <property type="evidence" value="ECO:0007669"/>
    <property type="project" value="UniProtKB-SubCell"/>
</dbReference>
<dbReference type="AlphaFoldDB" id="A0A6N2KJ58"/>
<evidence type="ECO:0000256" key="3">
    <source>
        <dbReference type="ARBA" id="ARBA00022475"/>
    </source>
</evidence>
<evidence type="ECO:0000313" key="11">
    <source>
        <dbReference type="EMBL" id="VFU25070.1"/>
    </source>
</evidence>
<evidence type="ECO:0000256" key="8">
    <source>
        <dbReference type="SAM" id="MobiDB-lite"/>
    </source>
</evidence>
<comment type="function">
    <text evidence="7">May be a cell surface adhesion protein.</text>
</comment>
<gene>
    <name evidence="11" type="ORF">SVIM_LOCUS54311</name>
</gene>